<dbReference type="Proteomes" id="UP000515154">
    <property type="component" value="Linkage group LG7"/>
</dbReference>
<feature type="compositionally biased region" description="Basic residues" evidence="11">
    <location>
        <begin position="564"/>
        <end position="576"/>
    </location>
</feature>
<evidence type="ECO:0000313" key="13">
    <source>
        <dbReference type="Proteomes" id="UP000515154"/>
    </source>
</evidence>
<feature type="region of interest" description="Disordered" evidence="11">
    <location>
        <begin position="187"/>
        <end position="343"/>
    </location>
</feature>
<feature type="region of interest" description="Disordered" evidence="11">
    <location>
        <begin position="501"/>
        <end position="528"/>
    </location>
</feature>
<dbReference type="GO" id="GO:0016485">
    <property type="term" value="P:protein processing"/>
    <property type="evidence" value="ECO:0007669"/>
    <property type="project" value="TreeGrafter"/>
</dbReference>
<feature type="compositionally biased region" description="Basic residues" evidence="11">
    <location>
        <begin position="114"/>
        <end position="128"/>
    </location>
</feature>
<feature type="compositionally biased region" description="Low complexity" evidence="11">
    <location>
        <begin position="50"/>
        <end position="67"/>
    </location>
</feature>
<evidence type="ECO:0000256" key="7">
    <source>
        <dbReference type="ARBA" id="ARBA00022807"/>
    </source>
</evidence>
<evidence type="ECO:0000256" key="8">
    <source>
        <dbReference type="ARBA" id="ARBA00022927"/>
    </source>
</evidence>
<dbReference type="InterPro" id="IPR038765">
    <property type="entry name" value="Papain-like_cys_pep_sf"/>
</dbReference>
<feature type="compositionally biased region" description="Polar residues" evidence="11">
    <location>
        <begin position="501"/>
        <end position="512"/>
    </location>
</feature>
<dbReference type="RefSeq" id="XP_029639280.1">
    <property type="nucleotide sequence ID" value="XM_029783420.2"/>
</dbReference>
<dbReference type="GO" id="GO:0015031">
    <property type="term" value="P:protein transport"/>
    <property type="evidence" value="ECO:0007669"/>
    <property type="project" value="UniProtKB-KW"/>
</dbReference>
<evidence type="ECO:0000256" key="6">
    <source>
        <dbReference type="ARBA" id="ARBA00022801"/>
    </source>
</evidence>
<feature type="region of interest" description="Disordered" evidence="11">
    <location>
        <begin position="38"/>
        <end position="72"/>
    </location>
</feature>
<sequence>MTDNNAALSSSRTAARTLTAATGTTVVVRNTTATICTAGNTGLGTSGPCSPLRHLSSSPSPSPTSTRQKATKEGADCGVYNTDQHRELPQQLQKKKKKQMQTPAPEQDVSLHNHIPRHRSQHHQHHHSSSPVPKEATDASTLDYVSSCPAQSKKYISRMSSHHCQQGKAYHGTGVTDADEIPELVRNPLSFDSPTSSVEVSPRHTPSSTKRILPSVPSSPHQHRPHRHRSNSGQSSRSSSSSPSRHNTAVSGSPPGSASDIAKGSHKKILPPSPIVIDSHVRSTRKKVDGSSGNVKSAPVFPSPAPFVTERSISCPSPSSSGPGSPARATPASPYLDTRRKDDIVLPPTRTSAAARARSNKQSCNVTSSLSTTTTANTTINTTVTSSKNTNYKNIVEADKHRSYLLSDQKPPNDLTSYTRGTTSFSNVAGDGLPKPSGETKHRSSSSDKHNISNIDNSFIQNFYKTNQKLVQLRDSQPTYRISSKHRVGHDIAADIRSGYNTSPILRSTDTSSNRKHTNYSHTLGSNTAYTDYKGNYSSFSKDSGYGSAGNTSDYGSYSSKSSSHNRGKVKSHDKKMKGSSEEVFCVEEKPNRPSSKEHVYYTADRPSRSKIPTSSGSSHRASSVPARRSMSVSEFASTSIDPSPSNGQSEGENLEKVKSKLMSMWNNVKYGWTLNRKTSFRYDSPIFLLGEHYHRRHDDEVDGRGKEIGQSNRVNNMELFKMDFASRLWFTYRRDFEPFKGTKFTTDCGWGCMIRSGQMMLAQGFITHFFGRGWRLQHRDKDLNVYRQIIKWFADYQQCPFSVHQLVDIGSTLGRKPGEWYGPATVATMLRLAMEKSYECQPVLREICVYVAADCTVYLQDVADLCMSGNNNTLLKVPNNSDGNEGNHEVPEPDSGNRWKRAVVVLIPVRLGGEALNSVYIPCLQSLLAEEHCIGIIGGKPKHSLYFVGWQDKKLIYFDPHYCQDNIDVMSGDFPFSSFHCTTPRKLPFEDMDPSCTIGFYCRNQGEFEKFVTQSKDLKQKGLYPAFAFVDGRSGDLQMDKLELNEERYLRIRYVDQDGKLKQPTSESDDFVVL</sequence>
<gene>
    <name evidence="14" type="primary">LOC115214275</name>
</gene>
<comment type="subcellular location">
    <subcellularLocation>
        <location evidence="1">Cytoplasm</location>
    </subcellularLocation>
</comment>
<feature type="compositionally biased region" description="Low complexity" evidence="11">
    <location>
        <begin position="231"/>
        <end position="246"/>
    </location>
</feature>
<evidence type="ECO:0000259" key="12">
    <source>
        <dbReference type="Pfam" id="PF03416"/>
    </source>
</evidence>
<feature type="compositionally biased region" description="Polar residues" evidence="11">
    <location>
        <begin position="247"/>
        <end position="256"/>
    </location>
</feature>
<reference evidence="14" key="1">
    <citation type="submission" date="2025-08" db="UniProtKB">
        <authorList>
            <consortium name="RefSeq"/>
        </authorList>
    </citation>
    <scope>IDENTIFICATION</scope>
</reference>
<evidence type="ECO:0000256" key="2">
    <source>
        <dbReference type="ARBA" id="ARBA00010958"/>
    </source>
</evidence>
<dbReference type="GO" id="GO:0004197">
    <property type="term" value="F:cysteine-type endopeptidase activity"/>
    <property type="evidence" value="ECO:0007669"/>
    <property type="project" value="TreeGrafter"/>
</dbReference>
<feature type="region of interest" description="Disordered" evidence="11">
    <location>
        <begin position="88"/>
        <end position="140"/>
    </location>
</feature>
<dbReference type="GO" id="GO:0035973">
    <property type="term" value="P:aggrephagy"/>
    <property type="evidence" value="ECO:0007669"/>
    <property type="project" value="TreeGrafter"/>
</dbReference>
<keyword evidence="4" id="KW-0963">Cytoplasm</keyword>
<dbReference type="PANTHER" id="PTHR22624:SF52">
    <property type="entry name" value="CYSTEINE PROTEASE"/>
    <property type="match status" value="1"/>
</dbReference>
<feature type="compositionally biased region" description="Basic residues" evidence="11">
    <location>
        <begin position="221"/>
        <end position="230"/>
    </location>
</feature>
<dbReference type="KEGG" id="osn:115214275"/>
<keyword evidence="8" id="KW-0653">Protein transport</keyword>
<dbReference type="GO" id="GO:0005737">
    <property type="term" value="C:cytoplasm"/>
    <property type="evidence" value="ECO:0007669"/>
    <property type="project" value="UniProtKB-SubCell"/>
</dbReference>
<keyword evidence="6" id="KW-0378">Hydrolase</keyword>
<feature type="region of interest" description="Disordered" evidence="11">
    <location>
        <begin position="541"/>
        <end position="654"/>
    </location>
</feature>
<evidence type="ECO:0000256" key="11">
    <source>
        <dbReference type="SAM" id="MobiDB-lite"/>
    </source>
</evidence>
<organism evidence="13 14">
    <name type="scientific">Octopus sinensis</name>
    <name type="common">East Asian common octopus</name>
    <dbReference type="NCBI Taxonomy" id="2607531"/>
    <lineage>
        <taxon>Eukaryota</taxon>
        <taxon>Metazoa</taxon>
        <taxon>Spiralia</taxon>
        <taxon>Lophotrochozoa</taxon>
        <taxon>Mollusca</taxon>
        <taxon>Cephalopoda</taxon>
        <taxon>Coleoidea</taxon>
        <taxon>Octopodiformes</taxon>
        <taxon>Octopoda</taxon>
        <taxon>Incirrata</taxon>
        <taxon>Octopodidae</taxon>
        <taxon>Octopus</taxon>
    </lineage>
</organism>
<feature type="compositionally biased region" description="Basic and acidic residues" evidence="11">
    <location>
        <begin position="577"/>
        <end position="600"/>
    </location>
</feature>
<feature type="compositionally biased region" description="Polar residues" evidence="11">
    <location>
        <begin position="414"/>
        <end position="427"/>
    </location>
</feature>
<feature type="region of interest" description="Disordered" evidence="11">
    <location>
        <begin position="406"/>
        <end position="453"/>
    </location>
</feature>
<dbReference type="InterPro" id="IPR005078">
    <property type="entry name" value="Peptidase_C54"/>
</dbReference>
<feature type="domain" description="Peptidase C54 catalytic" evidence="12">
    <location>
        <begin position="720"/>
        <end position="1014"/>
    </location>
</feature>
<dbReference type="GO" id="GO:0000045">
    <property type="term" value="P:autophagosome assembly"/>
    <property type="evidence" value="ECO:0007669"/>
    <property type="project" value="TreeGrafter"/>
</dbReference>
<keyword evidence="5" id="KW-0645">Protease</keyword>
<feature type="compositionally biased region" description="Low complexity" evidence="11">
    <location>
        <begin position="553"/>
        <end position="563"/>
    </location>
</feature>
<feature type="compositionally biased region" description="Polar residues" evidence="11">
    <location>
        <begin position="611"/>
        <end position="622"/>
    </location>
</feature>
<dbReference type="Pfam" id="PF03416">
    <property type="entry name" value="Peptidase_C54"/>
    <property type="match status" value="1"/>
</dbReference>
<name>A0A6P7SLW0_9MOLL</name>
<feature type="compositionally biased region" description="Polar residues" evidence="11">
    <location>
        <begin position="190"/>
        <end position="210"/>
    </location>
</feature>
<proteinExistence type="inferred from homology"/>
<dbReference type="PANTHER" id="PTHR22624">
    <property type="entry name" value="CYSTEINE PROTEASE ATG4"/>
    <property type="match status" value="1"/>
</dbReference>
<evidence type="ECO:0000256" key="3">
    <source>
        <dbReference type="ARBA" id="ARBA00022448"/>
    </source>
</evidence>
<keyword evidence="13" id="KW-1185">Reference proteome</keyword>
<keyword evidence="7" id="KW-0788">Thiol protease</keyword>
<keyword evidence="3" id="KW-0813">Transport</keyword>
<evidence type="ECO:0000256" key="4">
    <source>
        <dbReference type="ARBA" id="ARBA00022490"/>
    </source>
</evidence>
<evidence type="ECO:0000313" key="14">
    <source>
        <dbReference type="RefSeq" id="XP_029639280.1"/>
    </source>
</evidence>
<evidence type="ECO:0000256" key="9">
    <source>
        <dbReference type="ARBA" id="ARBA00023006"/>
    </source>
</evidence>
<dbReference type="GO" id="GO:0019786">
    <property type="term" value="F:protein-phosphatidylethanolamide deconjugating activity"/>
    <property type="evidence" value="ECO:0007669"/>
    <property type="project" value="InterPro"/>
</dbReference>
<evidence type="ECO:0000256" key="5">
    <source>
        <dbReference type="ARBA" id="ARBA00022670"/>
    </source>
</evidence>
<feature type="compositionally biased region" description="Polar residues" evidence="11">
    <location>
        <begin position="631"/>
        <end position="652"/>
    </location>
</feature>
<dbReference type="GO" id="GO:0000423">
    <property type="term" value="P:mitophagy"/>
    <property type="evidence" value="ECO:0007669"/>
    <property type="project" value="TreeGrafter"/>
</dbReference>
<feature type="compositionally biased region" description="Low complexity" evidence="11">
    <location>
        <begin position="312"/>
        <end position="334"/>
    </location>
</feature>
<protein>
    <submittedName>
        <fullName evidence="14">Flocculation protein FLO11</fullName>
    </submittedName>
</protein>
<dbReference type="InterPro" id="IPR046792">
    <property type="entry name" value="Peptidase_C54_cat"/>
</dbReference>
<feature type="compositionally biased region" description="Basic and acidic residues" evidence="11">
    <location>
        <begin position="438"/>
        <end position="451"/>
    </location>
</feature>
<comment type="similarity">
    <text evidence="2">Belongs to the peptidase C54 family.</text>
</comment>
<dbReference type="GO" id="GO:0034727">
    <property type="term" value="P:piecemeal microautophagy of the nucleus"/>
    <property type="evidence" value="ECO:0007669"/>
    <property type="project" value="TreeGrafter"/>
</dbReference>
<dbReference type="AlphaFoldDB" id="A0A6P7SLW0"/>
<accession>A0A6P7SLW0</accession>
<dbReference type="SUPFAM" id="SSF54001">
    <property type="entry name" value="Cysteine proteinases"/>
    <property type="match status" value="1"/>
</dbReference>
<evidence type="ECO:0000256" key="1">
    <source>
        <dbReference type="ARBA" id="ARBA00004496"/>
    </source>
</evidence>
<keyword evidence="9" id="KW-0072">Autophagy</keyword>
<comment type="catalytic activity">
    <reaction evidence="10">
        <text>[protein]-C-terminal L-amino acid-glycyl-phosphatidylethanolamide + H2O = [protein]-C-terminal L-amino acid-glycine + a 1,2-diacyl-sn-glycero-3-phosphoethanolamine</text>
        <dbReference type="Rhea" id="RHEA:67548"/>
        <dbReference type="Rhea" id="RHEA-COMP:17323"/>
        <dbReference type="Rhea" id="RHEA-COMP:17324"/>
        <dbReference type="ChEBI" id="CHEBI:15377"/>
        <dbReference type="ChEBI" id="CHEBI:64612"/>
        <dbReference type="ChEBI" id="CHEBI:172940"/>
        <dbReference type="ChEBI" id="CHEBI:172941"/>
    </reaction>
    <physiologicalReaction direction="left-to-right" evidence="10">
        <dbReference type="Rhea" id="RHEA:67549"/>
    </physiologicalReaction>
</comment>
<evidence type="ECO:0000256" key="10">
    <source>
        <dbReference type="ARBA" id="ARBA00029362"/>
    </source>
</evidence>